<dbReference type="EMBL" id="JAHQIW010007459">
    <property type="protein sequence ID" value="KAJ1374442.1"/>
    <property type="molecule type" value="Genomic_DNA"/>
</dbReference>
<accession>A0AAD5RDY7</accession>
<evidence type="ECO:0000313" key="3">
    <source>
        <dbReference type="Proteomes" id="UP001196413"/>
    </source>
</evidence>
<feature type="region of interest" description="Disordered" evidence="1">
    <location>
        <begin position="1"/>
        <end position="30"/>
    </location>
</feature>
<evidence type="ECO:0000256" key="1">
    <source>
        <dbReference type="SAM" id="MobiDB-lite"/>
    </source>
</evidence>
<dbReference type="AlphaFoldDB" id="A0AAD5RDY7"/>
<reference evidence="2" key="1">
    <citation type="submission" date="2021-06" db="EMBL/GenBank/DDBJ databases">
        <title>Parelaphostrongylus tenuis whole genome reference sequence.</title>
        <authorList>
            <person name="Garwood T.J."/>
            <person name="Larsen P.A."/>
            <person name="Fountain-Jones N.M."/>
            <person name="Garbe J.R."/>
            <person name="Macchietto M.G."/>
            <person name="Kania S.A."/>
            <person name="Gerhold R.W."/>
            <person name="Richards J.E."/>
            <person name="Wolf T.M."/>
        </authorList>
    </citation>
    <scope>NUCLEOTIDE SEQUENCE</scope>
    <source>
        <strain evidence="2">MNPRO001-30</strain>
        <tissue evidence="2">Meninges</tissue>
    </source>
</reference>
<proteinExistence type="predicted"/>
<dbReference type="Proteomes" id="UP001196413">
    <property type="component" value="Unassembled WGS sequence"/>
</dbReference>
<feature type="compositionally biased region" description="Basic and acidic residues" evidence="1">
    <location>
        <begin position="1"/>
        <end position="12"/>
    </location>
</feature>
<sequence>MERKVHRGMKENIRKRKRKHPGRLAEGTDTNYQVLDSVPVSELSASDGGAVDEVMNSIPIVNAVNEEKLSSKNSVNQFLERSPKRKSKRVKDSIPKQSSDEVAYAKDNFEASEKFGRKYKRGVKPQQNLLNFEELSRKDGDAEEQDEEGDDAVMAFRAELADLPLSKVREVKERLGLKLFNKAYFEQVSMRKRKKLGRRNSKKRTSASVNIVQRR</sequence>
<comment type="caution">
    <text evidence="2">The sequence shown here is derived from an EMBL/GenBank/DDBJ whole genome shotgun (WGS) entry which is preliminary data.</text>
</comment>
<keyword evidence="3" id="KW-1185">Reference proteome</keyword>
<feature type="compositionally biased region" description="Polar residues" evidence="1">
    <location>
        <begin position="206"/>
        <end position="215"/>
    </location>
</feature>
<organism evidence="2 3">
    <name type="scientific">Parelaphostrongylus tenuis</name>
    <name type="common">Meningeal worm</name>
    <dbReference type="NCBI Taxonomy" id="148309"/>
    <lineage>
        <taxon>Eukaryota</taxon>
        <taxon>Metazoa</taxon>
        <taxon>Ecdysozoa</taxon>
        <taxon>Nematoda</taxon>
        <taxon>Chromadorea</taxon>
        <taxon>Rhabditida</taxon>
        <taxon>Rhabditina</taxon>
        <taxon>Rhabditomorpha</taxon>
        <taxon>Strongyloidea</taxon>
        <taxon>Metastrongylidae</taxon>
        <taxon>Parelaphostrongylus</taxon>
    </lineage>
</organism>
<feature type="compositionally biased region" description="Basic residues" evidence="1">
    <location>
        <begin position="13"/>
        <end position="22"/>
    </location>
</feature>
<evidence type="ECO:0000313" key="2">
    <source>
        <dbReference type="EMBL" id="KAJ1374442.1"/>
    </source>
</evidence>
<feature type="region of interest" description="Disordered" evidence="1">
    <location>
        <begin position="130"/>
        <end position="149"/>
    </location>
</feature>
<feature type="region of interest" description="Disordered" evidence="1">
    <location>
        <begin position="192"/>
        <end position="215"/>
    </location>
</feature>
<feature type="region of interest" description="Disordered" evidence="1">
    <location>
        <begin position="69"/>
        <end position="101"/>
    </location>
</feature>
<name>A0AAD5RDY7_PARTN</name>
<feature type="compositionally biased region" description="Basic residues" evidence="1">
    <location>
        <begin position="192"/>
        <end position="205"/>
    </location>
</feature>
<gene>
    <name evidence="2" type="ORF">KIN20_037130</name>
</gene>
<protein>
    <submittedName>
        <fullName evidence="2">Uncharacterized protein</fullName>
    </submittedName>
</protein>